<feature type="compositionally biased region" description="Basic and acidic residues" evidence="1">
    <location>
        <begin position="304"/>
        <end position="317"/>
    </location>
</feature>
<keyword evidence="2" id="KW-0812">Transmembrane</keyword>
<feature type="region of interest" description="Disordered" evidence="1">
    <location>
        <begin position="416"/>
        <end position="445"/>
    </location>
</feature>
<feature type="compositionally biased region" description="Polar residues" evidence="1">
    <location>
        <begin position="156"/>
        <end position="165"/>
    </location>
</feature>
<evidence type="ECO:0000256" key="1">
    <source>
        <dbReference type="SAM" id="MobiDB-lite"/>
    </source>
</evidence>
<dbReference type="AlphaFoldDB" id="K2NE62"/>
<feature type="compositionally biased region" description="Polar residues" evidence="1">
    <location>
        <begin position="423"/>
        <end position="433"/>
    </location>
</feature>
<evidence type="ECO:0000313" key="3">
    <source>
        <dbReference type="EMBL" id="EKF33231.1"/>
    </source>
</evidence>
<feature type="region of interest" description="Disordered" evidence="1">
    <location>
        <begin position="80"/>
        <end position="106"/>
    </location>
</feature>
<keyword evidence="4" id="KW-1185">Reference proteome</keyword>
<feature type="region of interest" description="Disordered" evidence="1">
    <location>
        <begin position="118"/>
        <end position="165"/>
    </location>
</feature>
<keyword evidence="2" id="KW-1133">Transmembrane helix</keyword>
<accession>K2NE62</accession>
<gene>
    <name evidence="3" type="ORF">MOQ_002905</name>
</gene>
<feature type="compositionally biased region" description="Polar residues" evidence="1">
    <location>
        <begin position="85"/>
        <end position="100"/>
    </location>
</feature>
<feature type="compositionally biased region" description="Polar residues" evidence="1">
    <location>
        <begin position="286"/>
        <end position="299"/>
    </location>
</feature>
<dbReference type="EMBL" id="AHKC01009353">
    <property type="protein sequence ID" value="EKF33231.1"/>
    <property type="molecule type" value="Genomic_DNA"/>
</dbReference>
<sequence length="459" mass="48869">MRVYFFDLFLHFCYFFAIFFFLFFLSSVPCCDVHYSLLAEEGREGGRGGGGGEMNSLLFRVKPKKGDAITTSSLATGAERAYTETPLTAGSRRSSRQQTPPGAAASVPSFSAIQSVPMKTSSPSLLPASASPPRGLQNSMTPSQQTASIHQPGMLPSQSMHRSQSQELMHSFALSGRESVSSYSLQHHGQKVLLPPGAKLMSGPPPSGVKIMMKGSPLPPGAKLMKGPPPPGMMKKLMMPGVPHGKMQAPPQANSAMPGTMNFSVTVPPGLSPPKMSVPLAPPLNPSQVAKSAQVLPQNSSSSPKHDSHSSSQEKRSISAPQVSDPKAKPPAFSSSKTKAIDIDEAPLRPDAPRNASDSESEIQFVVEEGSYYLGSPVLQESPEQITVAPSKGSSMRFNEESKASVYPAVIQNEDSAKAPGSMSRQCSQASIHSSPSPSLVMPLEKTKKFESGWEAMKN</sequence>
<feature type="transmembrane region" description="Helical" evidence="2">
    <location>
        <begin position="5"/>
        <end position="25"/>
    </location>
</feature>
<feature type="compositionally biased region" description="Low complexity" evidence="1">
    <location>
        <begin position="121"/>
        <end position="133"/>
    </location>
</feature>
<feature type="compositionally biased region" description="Polar residues" evidence="1">
    <location>
        <begin position="136"/>
        <end position="149"/>
    </location>
</feature>
<evidence type="ECO:0000256" key="2">
    <source>
        <dbReference type="SAM" id="Phobius"/>
    </source>
</evidence>
<protein>
    <submittedName>
        <fullName evidence="3">Uncharacterized protein</fullName>
    </submittedName>
</protein>
<name>K2NE62_TRYCR</name>
<organism evidence="3 4">
    <name type="scientific">Trypanosoma cruzi marinkellei</name>
    <dbReference type="NCBI Taxonomy" id="85056"/>
    <lineage>
        <taxon>Eukaryota</taxon>
        <taxon>Discoba</taxon>
        <taxon>Euglenozoa</taxon>
        <taxon>Kinetoplastea</taxon>
        <taxon>Metakinetoplastina</taxon>
        <taxon>Trypanosomatida</taxon>
        <taxon>Trypanosomatidae</taxon>
        <taxon>Trypanosoma</taxon>
        <taxon>Schizotrypanum</taxon>
    </lineage>
</organism>
<comment type="caution">
    <text evidence="3">The sequence shown here is derived from an EMBL/GenBank/DDBJ whole genome shotgun (WGS) entry which is preliminary data.</text>
</comment>
<keyword evidence="2" id="KW-0472">Membrane</keyword>
<feature type="region of interest" description="Disordered" evidence="1">
    <location>
        <begin position="274"/>
        <end position="363"/>
    </location>
</feature>
<reference evidence="3 4" key="1">
    <citation type="journal article" date="2012" name="BMC Genomics">
        <title>Comparative genomic analysis of human infective Trypanosoma cruzi lineages with the bat-restricted subspecies T. cruzi marinkellei.</title>
        <authorList>
            <person name="Franzen O."/>
            <person name="Talavera-Lopez C."/>
            <person name="Ochaya S."/>
            <person name="Butler C.E."/>
            <person name="Messenger L.A."/>
            <person name="Lewis M.D."/>
            <person name="Llewellyn M.S."/>
            <person name="Marinkelle C.J."/>
            <person name="Tyler K.M."/>
            <person name="Miles M.A."/>
            <person name="Andersson B."/>
        </authorList>
    </citation>
    <scope>NUCLEOTIDE SEQUENCE [LARGE SCALE GENOMIC DNA]</scope>
    <source>
        <strain evidence="3 4">B7</strain>
    </source>
</reference>
<proteinExistence type="predicted"/>
<feature type="compositionally biased region" description="Basic and acidic residues" evidence="1">
    <location>
        <begin position="339"/>
        <end position="352"/>
    </location>
</feature>
<dbReference type="Proteomes" id="UP000007350">
    <property type="component" value="Unassembled WGS sequence"/>
</dbReference>
<evidence type="ECO:0000313" key="4">
    <source>
        <dbReference type="Proteomes" id="UP000007350"/>
    </source>
</evidence>